<evidence type="ECO:0000259" key="6">
    <source>
        <dbReference type="PROSITE" id="PS50089"/>
    </source>
</evidence>
<proteinExistence type="predicted"/>
<dbReference type="AlphaFoldDB" id="A0A8J5RUM8"/>
<feature type="region of interest" description="Disordered" evidence="5">
    <location>
        <begin position="58"/>
        <end position="81"/>
    </location>
</feature>
<keyword evidence="8" id="KW-1185">Reference proteome</keyword>
<dbReference type="PROSITE" id="PS50089">
    <property type="entry name" value="ZF_RING_2"/>
    <property type="match status" value="1"/>
</dbReference>
<dbReference type="PANTHER" id="PTHR15710">
    <property type="entry name" value="E3 UBIQUITIN-PROTEIN LIGASE PRAJA"/>
    <property type="match status" value="1"/>
</dbReference>
<dbReference type="SMART" id="SM00184">
    <property type="entry name" value="RING"/>
    <property type="match status" value="1"/>
</dbReference>
<dbReference type="Pfam" id="PF13639">
    <property type="entry name" value="zf-RING_2"/>
    <property type="match status" value="1"/>
</dbReference>
<protein>
    <recommendedName>
        <fullName evidence="6">RING-type domain-containing protein</fullName>
    </recommendedName>
</protein>
<dbReference type="CDD" id="cd16454">
    <property type="entry name" value="RING-H2_PA-TM-RING"/>
    <property type="match status" value="1"/>
</dbReference>
<gene>
    <name evidence="7" type="ORF">GUJ93_ZPchr0002g26372</name>
</gene>
<keyword evidence="3" id="KW-0862">Zinc</keyword>
<organism evidence="7 8">
    <name type="scientific">Zizania palustris</name>
    <name type="common">Northern wild rice</name>
    <dbReference type="NCBI Taxonomy" id="103762"/>
    <lineage>
        <taxon>Eukaryota</taxon>
        <taxon>Viridiplantae</taxon>
        <taxon>Streptophyta</taxon>
        <taxon>Embryophyta</taxon>
        <taxon>Tracheophyta</taxon>
        <taxon>Spermatophyta</taxon>
        <taxon>Magnoliopsida</taxon>
        <taxon>Liliopsida</taxon>
        <taxon>Poales</taxon>
        <taxon>Poaceae</taxon>
        <taxon>BOP clade</taxon>
        <taxon>Oryzoideae</taxon>
        <taxon>Oryzeae</taxon>
        <taxon>Zizaniinae</taxon>
        <taxon>Zizania</taxon>
    </lineage>
</organism>
<dbReference type="PANTHER" id="PTHR15710:SF108">
    <property type="entry name" value="OS03G0286100 PROTEIN"/>
    <property type="match status" value="1"/>
</dbReference>
<keyword evidence="2 4" id="KW-0863">Zinc-finger</keyword>
<evidence type="ECO:0000256" key="1">
    <source>
        <dbReference type="ARBA" id="ARBA00022723"/>
    </source>
</evidence>
<reference evidence="7" key="2">
    <citation type="submission" date="2021-02" db="EMBL/GenBank/DDBJ databases">
        <authorList>
            <person name="Kimball J.A."/>
            <person name="Haas M.W."/>
            <person name="Macchietto M."/>
            <person name="Kono T."/>
            <person name="Duquette J."/>
            <person name="Shao M."/>
        </authorList>
    </citation>
    <scope>NUCLEOTIDE SEQUENCE</scope>
    <source>
        <tissue evidence="7">Fresh leaf tissue</tissue>
    </source>
</reference>
<evidence type="ECO:0000256" key="5">
    <source>
        <dbReference type="SAM" id="MobiDB-lite"/>
    </source>
</evidence>
<evidence type="ECO:0000256" key="2">
    <source>
        <dbReference type="ARBA" id="ARBA00022771"/>
    </source>
</evidence>
<sequence>MDSWFDEPDTFEDFIADLQDSDDGFDADDDWLSYGYFDGDVGDNDDEELCVYGFSSVDHSSLSSCDNLENPATESLQDDPLPEDVAVSGRLEEEEQSEFLGYDGGGEGLMESWGDEPDTFGDLIADLQDSDYAFDADDDVEFFYGPFSGDDGDGDDEEFSVDHSVDSLDNRETESLVDDLLTRALAVSSGSFESDGDLGDALPQLVSAMRLSPGNVSEESEFLGYDGGGDEGSWSDHVDTYGDLIADLHDSDEGSDFASPILLMDTNDIDSDDFLSGVLTGHGGEAAAAFAGGITTRPFPASRIAVDSLPEATLSEEEASRGCAVCKDCFASGQLVASLPCKHFFHGDCIWPWLAISNTCPVCRRQLRVDDPDYQQRMARRVIVLVPLQHHHEAPAPQVSSFLTF</sequence>
<dbReference type="EMBL" id="JAAALK010000287">
    <property type="protein sequence ID" value="KAG8058333.1"/>
    <property type="molecule type" value="Genomic_DNA"/>
</dbReference>
<evidence type="ECO:0000313" key="7">
    <source>
        <dbReference type="EMBL" id="KAG8058333.1"/>
    </source>
</evidence>
<accession>A0A8J5RUM8</accession>
<dbReference type="GO" id="GO:0016567">
    <property type="term" value="P:protein ubiquitination"/>
    <property type="evidence" value="ECO:0007669"/>
    <property type="project" value="TreeGrafter"/>
</dbReference>
<keyword evidence="1" id="KW-0479">Metal-binding</keyword>
<dbReference type="GO" id="GO:0008270">
    <property type="term" value="F:zinc ion binding"/>
    <property type="evidence" value="ECO:0007669"/>
    <property type="project" value="UniProtKB-KW"/>
</dbReference>
<reference evidence="7" key="1">
    <citation type="journal article" date="2021" name="bioRxiv">
        <title>Whole Genome Assembly and Annotation of Northern Wild Rice, Zizania palustris L., Supports a Whole Genome Duplication in the Zizania Genus.</title>
        <authorList>
            <person name="Haas M."/>
            <person name="Kono T."/>
            <person name="Macchietto M."/>
            <person name="Millas R."/>
            <person name="McGilp L."/>
            <person name="Shao M."/>
            <person name="Duquette J."/>
            <person name="Hirsch C.N."/>
            <person name="Kimball J."/>
        </authorList>
    </citation>
    <scope>NUCLEOTIDE SEQUENCE</scope>
    <source>
        <tissue evidence="7">Fresh leaf tissue</tissue>
    </source>
</reference>
<dbReference type="Proteomes" id="UP000729402">
    <property type="component" value="Unassembled WGS sequence"/>
</dbReference>
<name>A0A8J5RUM8_ZIZPA</name>
<feature type="compositionally biased region" description="Polar residues" evidence="5">
    <location>
        <begin position="65"/>
        <end position="75"/>
    </location>
</feature>
<evidence type="ECO:0000313" key="8">
    <source>
        <dbReference type="Proteomes" id="UP000729402"/>
    </source>
</evidence>
<evidence type="ECO:0000256" key="3">
    <source>
        <dbReference type="ARBA" id="ARBA00022833"/>
    </source>
</evidence>
<dbReference type="OrthoDB" id="8062037at2759"/>
<comment type="caution">
    <text evidence="7">The sequence shown here is derived from an EMBL/GenBank/DDBJ whole genome shotgun (WGS) entry which is preliminary data.</text>
</comment>
<feature type="domain" description="RING-type" evidence="6">
    <location>
        <begin position="323"/>
        <end position="364"/>
    </location>
</feature>
<dbReference type="GO" id="GO:0005737">
    <property type="term" value="C:cytoplasm"/>
    <property type="evidence" value="ECO:0007669"/>
    <property type="project" value="TreeGrafter"/>
</dbReference>
<evidence type="ECO:0000256" key="4">
    <source>
        <dbReference type="PROSITE-ProRule" id="PRU00175"/>
    </source>
</evidence>
<dbReference type="InterPro" id="IPR001841">
    <property type="entry name" value="Znf_RING"/>
</dbReference>
<dbReference type="GO" id="GO:0061630">
    <property type="term" value="F:ubiquitin protein ligase activity"/>
    <property type="evidence" value="ECO:0007669"/>
    <property type="project" value="TreeGrafter"/>
</dbReference>